<reference evidence="2" key="1">
    <citation type="submission" date="2024-04" db="EMBL/GenBank/DDBJ databases">
        <authorList>
            <consortium name="Molecular Ecology Group"/>
        </authorList>
    </citation>
    <scope>NUCLEOTIDE SEQUENCE</scope>
</reference>
<dbReference type="EMBL" id="OZ034828">
    <property type="protein sequence ID" value="CAL1683813.1"/>
    <property type="molecule type" value="Genomic_DNA"/>
</dbReference>
<accession>A0AAV2NU72</accession>
<proteinExistence type="predicted"/>
<feature type="region of interest" description="Disordered" evidence="1">
    <location>
        <begin position="57"/>
        <end position="85"/>
    </location>
</feature>
<feature type="compositionally biased region" description="Low complexity" evidence="1">
    <location>
        <begin position="74"/>
        <end position="85"/>
    </location>
</feature>
<feature type="region of interest" description="Disordered" evidence="1">
    <location>
        <begin position="1"/>
        <end position="42"/>
    </location>
</feature>
<feature type="compositionally biased region" description="Polar residues" evidence="1">
    <location>
        <begin position="1"/>
        <end position="25"/>
    </location>
</feature>
<dbReference type="Proteomes" id="UP001497644">
    <property type="component" value="Chromosome 5"/>
</dbReference>
<evidence type="ECO:0000256" key="1">
    <source>
        <dbReference type="SAM" id="MobiDB-lite"/>
    </source>
</evidence>
<name>A0AAV2NU72_9HYME</name>
<evidence type="ECO:0008006" key="4">
    <source>
        <dbReference type="Google" id="ProtNLM"/>
    </source>
</evidence>
<sequence>MTNIHNIQNKSVPPVTGYSNIQKNFGSHDEKENNSSSVNVATLSKQPSIKSIVDLTDNTPRHVGKDSLTPNLHSNVSDSSSISASVSGYTRDNGLIGQRIKLKGKSQPDVLENAIGKVTSLLENRCVPVSSTPSSLKPEIEEDMAFCQLILSLFVNMSQCTKADKKKAVLRILFDM</sequence>
<evidence type="ECO:0000313" key="3">
    <source>
        <dbReference type="Proteomes" id="UP001497644"/>
    </source>
</evidence>
<keyword evidence="3" id="KW-1185">Reference proteome</keyword>
<evidence type="ECO:0000313" key="2">
    <source>
        <dbReference type="EMBL" id="CAL1683813.1"/>
    </source>
</evidence>
<dbReference type="AlphaFoldDB" id="A0AAV2NU72"/>
<organism evidence="2 3">
    <name type="scientific">Lasius platythorax</name>
    <dbReference type="NCBI Taxonomy" id="488582"/>
    <lineage>
        <taxon>Eukaryota</taxon>
        <taxon>Metazoa</taxon>
        <taxon>Ecdysozoa</taxon>
        <taxon>Arthropoda</taxon>
        <taxon>Hexapoda</taxon>
        <taxon>Insecta</taxon>
        <taxon>Pterygota</taxon>
        <taxon>Neoptera</taxon>
        <taxon>Endopterygota</taxon>
        <taxon>Hymenoptera</taxon>
        <taxon>Apocrita</taxon>
        <taxon>Aculeata</taxon>
        <taxon>Formicoidea</taxon>
        <taxon>Formicidae</taxon>
        <taxon>Formicinae</taxon>
        <taxon>Lasius</taxon>
        <taxon>Lasius</taxon>
    </lineage>
</organism>
<protein>
    <recommendedName>
        <fullName evidence="4">BESS domain-containing protein</fullName>
    </recommendedName>
</protein>
<gene>
    <name evidence="2" type="ORF">LPLAT_LOCUS9572</name>
</gene>